<protein>
    <submittedName>
        <fullName evidence="2">Uncharacterized protein</fullName>
    </submittedName>
</protein>
<gene>
    <name evidence="2" type="ORF">FXN61_28795</name>
</gene>
<name>A0ABX1FNJ2_9PSEU</name>
<proteinExistence type="predicted"/>
<keyword evidence="3" id="KW-1185">Reference proteome</keyword>
<organism evidence="2 3">
    <name type="scientific">Lentzea indica</name>
    <dbReference type="NCBI Taxonomy" id="2604800"/>
    <lineage>
        <taxon>Bacteria</taxon>
        <taxon>Bacillati</taxon>
        <taxon>Actinomycetota</taxon>
        <taxon>Actinomycetes</taxon>
        <taxon>Pseudonocardiales</taxon>
        <taxon>Pseudonocardiaceae</taxon>
        <taxon>Lentzea</taxon>
    </lineage>
</organism>
<feature type="region of interest" description="Disordered" evidence="1">
    <location>
        <begin position="40"/>
        <end position="66"/>
    </location>
</feature>
<comment type="caution">
    <text evidence="2">The sequence shown here is derived from an EMBL/GenBank/DDBJ whole genome shotgun (WGS) entry which is preliminary data.</text>
</comment>
<dbReference type="Gene3D" id="3.40.50.2000">
    <property type="entry name" value="Glycogen Phosphorylase B"/>
    <property type="match status" value="1"/>
</dbReference>
<evidence type="ECO:0000313" key="3">
    <source>
        <dbReference type="Proteomes" id="UP001515943"/>
    </source>
</evidence>
<dbReference type="Proteomes" id="UP001515943">
    <property type="component" value="Unassembled WGS sequence"/>
</dbReference>
<sequence length="66" mass="7288">MITARGAGLKAAPREVTPELLTRLIEDSKLQRAAGEVRDEIASMPSPADVADQWESLSRWGRDPRD</sequence>
<dbReference type="EMBL" id="VSRL01000127">
    <property type="protein sequence ID" value="NKE60569.1"/>
    <property type="molecule type" value="Genomic_DNA"/>
</dbReference>
<accession>A0ABX1FNJ2</accession>
<evidence type="ECO:0000256" key="1">
    <source>
        <dbReference type="SAM" id="MobiDB-lite"/>
    </source>
</evidence>
<reference evidence="2 3" key="1">
    <citation type="submission" date="2019-08" db="EMBL/GenBank/DDBJ databases">
        <title>Lentzea from Indian Himalayas.</title>
        <authorList>
            <person name="Mandal S."/>
            <person name="Mallick Gupta A."/>
            <person name="Maiti P.K."/>
            <person name="Sarkar J."/>
            <person name="Mandal S."/>
        </authorList>
    </citation>
    <scope>NUCLEOTIDE SEQUENCE [LARGE SCALE GENOMIC DNA]</scope>
    <source>
        <strain evidence="2 3">PSKA42</strain>
    </source>
</reference>
<evidence type="ECO:0000313" key="2">
    <source>
        <dbReference type="EMBL" id="NKE60569.1"/>
    </source>
</evidence>